<gene>
    <name evidence="2" type="ORF">Q8W34_06980</name>
</gene>
<evidence type="ECO:0000313" key="3">
    <source>
        <dbReference type="Proteomes" id="UP001177212"/>
    </source>
</evidence>
<reference evidence="2" key="1">
    <citation type="submission" date="2023-07" db="EMBL/GenBank/DDBJ databases">
        <title>Genome content predicts the carbon catabolic preferences of heterotrophic bacteria.</title>
        <authorList>
            <person name="Gralka M."/>
        </authorList>
    </citation>
    <scope>NUCLEOTIDE SEQUENCE</scope>
    <source>
        <strain evidence="2">4G09</strain>
    </source>
</reference>
<keyword evidence="3" id="KW-1185">Reference proteome</keyword>
<name>A0ABT9FC58_9GAMM</name>
<proteinExistence type="predicted"/>
<feature type="region of interest" description="Disordered" evidence="1">
    <location>
        <begin position="15"/>
        <end position="36"/>
    </location>
</feature>
<sequence>MNTATVYVLEKTLPNPDKEGGSTLLRVQNGPKRKDTGRTHEFVNMLVIRCGERLNLDGIEPGMYINVSYNTQGILNRAGSKPKFGQELVASSVRPTQPWQLGSPEHLYDIVKPQSDETE</sequence>
<accession>A0ABT9FC58</accession>
<dbReference type="EMBL" id="JAUYVT010000004">
    <property type="protein sequence ID" value="MDP2564372.1"/>
    <property type="molecule type" value="Genomic_DNA"/>
</dbReference>
<evidence type="ECO:0000313" key="2">
    <source>
        <dbReference type="EMBL" id="MDP2564372.1"/>
    </source>
</evidence>
<dbReference type="Proteomes" id="UP001177212">
    <property type="component" value="Unassembled WGS sequence"/>
</dbReference>
<evidence type="ECO:0008006" key="4">
    <source>
        <dbReference type="Google" id="ProtNLM"/>
    </source>
</evidence>
<comment type="caution">
    <text evidence="2">The sequence shown here is derived from an EMBL/GenBank/DDBJ whole genome shotgun (WGS) entry which is preliminary data.</text>
</comment>
<protein>
    <recommendedName>
        <fullName evidence="4">Single-stranded DNA-binding protein</fullName>
    </recommendedName>
</protein>
<organism evidence="2 3">
    <name type="scientific">Pseudoalteromonas marina</name>
    <dbReference type="NCBI Taxonomy" id="267375"/>
    <lineage>
        <taxon>Bacteria</taxon>
        <taxon>Pseudomonadati</taxon>
        <taxon>Pseudomonadota</taxon>
        <taxon>Gammaproteobacteria</taxon>
        <taxon>Alteromonadales</taxon>
        <taxon>Pseudoalteromonadaceae</taxon>
        <taxon>Pseudoalteromonas</taxon>
    </lineage>
</organism>
<dbReference type="RefSeq" id="WP_305471651.1">
    <property type="nucleotide sequence ID" value="NZ_JAUYVT010000004.1"/>
</dbReference>
<evidence type="ECO:0000256" key="1">
    <source>
        <dbReference type="SAM" id="MobiDB-lite"/>
    </source>
</evidence>